<organism evidence="1 2">
    <name type="scientific">Funneliformis caledonium</name>
    <dbReference type="NCBI Taxonomy" id="1117310"/>
    <lineage>
        <taxon>Eukaryota</taxon>
        <taxon>Fungi</taxon>
        <taxon>Fungi incertae sedis</taxon>
        <taxon>Mucoromycota</taxon>
        <taxon>Glomeromycotina</taxon>
        <taxon>Glomeromycetes</taxon>
        <taxon>Glomerales</taxon>
        <taxon>Glomeraceae</taxon>
        <taxon>Funneliformis</taxon>
    </lineage>
</organism>
<dbReference type="OrthoDB" id="2305053at2759"/>
<evidence type="ECO:0000313" key="1">
    <source>
        <dbReference type="EMBL" id="CAG8658419.1"/>
    </source>
</evidence>
<proteinExistence type="predicted"/>
<gene>
    <name evidence="1" type="ORF">FCALED_LOCUS11424</name>
</gene>
<dbReference type="AlphaFoldDB" id="A0A9N9E4T0"/>
<dbReference type="Proteomes" id="UP000789570">
    <property type="component" value="Unassembled WGS sequence"/>
</dbReference>
<keyword evidence="2" id="KW-1185">Reference proteome</keyword>
<reference evidence="1" key="1">
    <citation type="submission" date="2021-06" db="EMBL/GenBank/DDBJ databases">
        <authorList>
            <person name="Kallberg Y."/>
            <person name="Tangrot J."/>
            <person name="Rosling A."/>
        </authorList>
    </citation>
    <scope>NUCLEOTIDE SEQUENCE</scope>
    <source>
        <strain evidence="1">UK204</strain>
    </source>
</reference>
<name>A0A9N9E4T0_9GLOM</name>
<sequence>MSTNLGNFTNDTKEIIFEWAKIVQEKYNSENYFRDILLIIEWDEAGLRQRNIPKAAVLSLIRGVSDCSPFPANVQPPSNFIFSVVDTPDHQAHQTINNILSRLQVALSQSNKASLGRVYLVMAGKNNSFRISEVLNI</sequence>
<protein>
    <submittedName>
        <fullName evidence="1">1270_t:CDS:1</fullName>
    </submittedName>
</protein>
<dbReference type="EMBL" id="CAJVPQ010004795">
    <property type="protein sequence ID" value="CAG8658419.1"/>
    <property type="molecule type" value="Genomic_DNA"/>
</dbReference>
<comment type="caution">
    <text evidence="1">The sequence shown here is derived from an EMBL/GenBank/DDBJ whole genome shotgun (WGS) entry which is preliminary data.</text>
</comment>
<accession>A0A9N9E4T0</accession>
<evidence type="ECO:0000313" key="2">
    <source>
        <dbReference type="Proteomes" id="UP000789570"/>
    </source>
</evidence>